<name>A0A7K3LWX5_9ACTN</name>
<accession>A0A7K3LWX5</accession>
<dbReference type="Proteomes" id="UP000466307">
    <property type="component" value="Unassembled WGS sequence"/>
</dbReference>
<reference evidence="1 2" key="1">
    <citation type="submission" date="2020-01" db="EMBL/GenBank/DDBJ databases">
        <title>Investigation of new actinobacteria for the biodesulphurisation of diesel fuel.</title>
        <authorList>
            <person name="Athi Narayanan S.M."/>
        </authorList>
    </citation>
    <scope>NUCLEOTIDE SEQUENCE [LARGE SCALE GENOMIC DNA]</scope>
    <source>
        <strain evidence="1 2">213E</strain>
    </source>
</reference>
<dbReference type="AlphaFoldDB" id="A0A7K3LWX5"/>
<dbReference type="RefSeq" id="WP_059039908.1">
    <property type="nucleotide sequence ID" value="NZ_JAADZU010000154.1"/>
</dbReference>
<sequence>MSHLELYIKGLRFKDRQPWDDDCMASGLSVYETKEAAEQKRGATGGMRRLKIAEGDVTGLGRIATTPPKNSAGHQTWWVPEEVDPEQIFTVVDP</sequence>
<keyword evidence="2" id="KW-1185">Reference proteome</keyword>
<comment type="caution">
    <text evidence="1">The sequence shown here is derived from an EMBL/GenBank/DDBJ whole genome shotgun (WGS) entry which is preliminary data.</text>
</comment>
<protein>
    <submittedName>
        <fullName evidence="1">Uncharacterized protein</fullName>
    </submittedName>
</protein>
<evidence type="ECO:0000313" key="1">
    <source>
        <dbReference type="EMBL" id="NDK92626.1"/>
    </source>
</evidence>
<evidence type="ECO:0000313" key="2">
    <source>
        <dbReference type="Proteomes" id="UP000466307"/>
    </source>
</evidence>
<dbReference type="EMBL" id="JAADZU010000154">
    <property type="protein sequence ID" value="NDK92626.1"/>
    <property type="molecule type" value="Genomic_DNA"/>
</dbReference>
<proteinExistence type="predicted"/>
<gene>
    <name evidence="1" type="ORF">GYA93_24240</name>
</gene>
<organism evidence="1 2">
    <name type="scientific">Gordonia desulfuricans</name>
    <dbReference type="NCBI Taxonomy" id="89051"/>
    <lineage>
        <taxon>Bacteria</taxon>
        <taxon>Bacillati</taxon>
        <taxon>Actinomycetota</taxon>
        <taxon>Actinomycetes</taxon>
        <taxon>Mycobacteriales</taxon>
        <taxon>Gordoniaceae</taxon>
        <taxon>Gordonia</taxon>
    </lineage>
</organism>